<organism evidence="1 2">
    <name type="scientific">Sulfurimonas crateris</name>
    <dbReference type="NCBI Taxonomy" id="2574727"/>
    <lineage>
        <taxon>Bacteria</taxon>
        <taxon>Pseudomonadati</taxon>
        <taxon>Campylobacterota</taxon>
        <taxon>Epsilonproteobacteria</taxon>
        <taxon>Campylobacterales</taxon>
        <taxon>Sulfurimonadaceae</taxon>
        <taxon>Sulfurimonas</taxon>
    </lineage>
</organism>
<proteinExistence type="predicted"/>
<comment type="caution">
    <text evidence="1">The sequence shown here is derived from an EMBL/GenBank/DDBJ whole genome shotgun (WGS) entry which is preliminary data.</text>
</comment>
<accession>A0A4V5TN11</accession>
<dbReference type="OrthoDB" id="5357605at2"/>
<protein>
    <submittedName>
        <fullName evidence="1">Uncharacterized protein</fullName>
    </submittedName>
</protein>
<name>A0A4V5TN11_9BACT</name>
<keyword evidence="2" id="KW-1185">Reference proteome</keyword>
<evidence type="ECO:0000313" key="1">
    <source>
        <dbReference type="EMBL" id="TKI68283.1"/>
    </source>
</evidence>
<dbReference type="AlphaFoldDB" id="A0A4V5TN11"/>
<dbReference type="EMBL" id="SZPX01000009">
    <property type="protein sequence ID" value="TKI68283.1"/>
    <property type="molecule type" value="Genomic_DNA"/>
</dbReference>
<dbReference type="RefSeq" id="WP_137015369.1">
    <property type="nucleotide sequence ID" value="NZ_SZPX01000009.1"/>
</dbReference>
<dbReference type="Proteomes" id="UP000309561">
    <property type="component" value="Unassembled WGS sequence"/>
</dbReference>
<reference evidence="1 2" key="1">
    <citation type="submission" date="2019-04" db="EMBL/GenBank/DDBJ databases">
        <title>Sulfurimonas crateris sp. nov. a facultative anaerobic sulfur-oxidizing chemolithautotrophic bacterium isolated from a terrestrial mud vulcano.</title>
        <authorList>
            <person name="Ratnikova N.M."/>
            <person name="Slobodkin A.I."/>
            <person name="Merkel A.Y."/>
            <person name="Novikov A."/>
            <person name="Bonch-Osmolovskaya E.A."/>
            <person name="Slobodkina G.B."/>
        </authorList>
    </citation>
    <scope>NUCLEOTIDE SEQUENCE [LARGE SCALE GENOMIC DNA]</scope>
    <source>
        <strain evidence="1 2">SN118</strain>
    </source>
</reference>
<sequence length="108" mass="12537">MQKEAMLTQLGYVPNSALVQQLQRIEENTAGYEKIQKHIMDLHDHLRVDGSYIAMSNSNDFFKIKVEAPSAEIAQEAHEKIRHFSEKYKVAINKLDNKNTYYILGFSY</sequence>
<evidence type="ECO:0000313" key="2">
    <source>
        <dbReference type="Proteomes" id="UP000309561"/>
    </source>
</evidence>
<gene>
    <name evidence="1" type="ORF">FCU45_11295</name>
</gene>